<evidence type="ECO:0000256" key="1">
    <source>
        <dbReference type="SAM" id="MobiDB-lite"/>
    </source>
</evidence>
<name>A0A4Y7T3E3_COPMI</name>
<keyword evidence="3" id="KW-1185">Reference proteome</keyword>
<feature type="compositionally biased region" description="Acidic residues" evidence="1">
    <location>
        <begin position="127"/>
        <end position="137"/>
    </location>
</feature>
<dbReference type="Proteomes" id="UP000298030">
    <property type="component" value="Unassembled WGS sequence"/>
</dbReference>
<evidence type="ECO:0000313" key="2">
    <source>
        <dbReference type="EMBL" id="TEB28132.1"/>
    </source>
</evidence>
<accession>A0A4Y7T3E3</accession>
<evidence type="ECO:0000313" key="3">
    <source>
        <dbReference type="Proteomes" id="UP000298030"/>
    </source>
</evidence>
<feature type="region of interest" description="Disordered" evidence="1">
    <location>
        <begin position="107"/>
        <end position="152"/>
    </location>
</feature>
<comment type="caution">
    <text evidence="2">The sequence shown here is derived from an EMBL/GenBank/DDBJ whole genome shotgun (WGS) entry which is preliminary data.</text>
</comment>
<organism evidence="2 3">
    <name type="scientific">Coprinellus micaceus</name>
    <name type="common">Glistening ink-cap mushroom</name>
    <name type="synonym">Coprinus micaceus</name>
    <dbReference type="NCBI Taxonomy" id="71717"/>
    <lineage>
        <taxon>Eukaryota</taxon>
        <taxon>Fungi</taxon>
        <taxon>Dikarya</taxon>
        <taxon>Basidiomycota</taxon>
        <taxon>Agaricomycotina</taxon>
        <taxon>Agaricomycetes</taxon>
        <taxon>Agaricomycetidae</taxon>
        <taxon>Agaricales</taxon>
        <taxon>Agaricineae</taxon>
        <taxon>Psathyrellaceae</taxon>
        <taxon>Coprinellus</taxon>
    </lineage>
</organism>
<reference evidence="2 3" key="1">
    <citation type="journal article" date="2019" name="Nat. Ecol. Evol.">
        <title>Megaphylogeny resolves global patterns of mushroom evolution.</title>
        <authorList>
            <person name="Varga T."/>
            <person name="Krizsan K."/>
            <person name="Foldi C."/>
            <person name="Dima B."/>
            <person name="Sanchez-Garcia M."/>
            <person name="Sanchez-Ramirez S."/>
            <person name="Szollosi G.J."/>
            <person name="Szarkandi J.G."/>
            <person name="Papp V."/>
            <person name="Albert L."/>
            <person name="Andreopoulos W."/>
            <person name="Angelini C."/>
            <person name="Antonin V."/>
            <person name="Barry K.W."/>
            <person name="Bougher N.L."/>
            <person name="Buchanan P."/>
            <person name="Buyck B."/>
            <person name="Bense V."/>
            <person name="Catcheside P."/>
            <person name="Chovatia M."/>
            <person name="Cooper J."/>
            <person name="Damon W."/>
            <person name="Desjardin D."/>
            <person name="Finy P."/>
            <person name="Geml J."/>
            <person name="Haridas S."/>
            <person name="Hughes K."/>
            <person name="Justo A."/>
            <person name="Karasinski D."/>
            <person name="Kautmanova I."/>
            <person name="Kiss B."/>
            <person name="Kocsube S."/>
            <person name="Kotiranta H."/>
            <person name="LaButti K.M."/>
            <person name="Lechner B.E."/>
            <person name="Liimatainen K."/>
            <person name="Lipzen A."/>
            <person name="Lukacs Z."/>
            <person name="Mihaltcheva S."/>
            <person name="Morgado L.N."/>
            <person name="Niskanen T."/>
            <person name="Noordeloos M.E."/>
            <person name="Ohm R.A."/>
            <person name="Ortiz-Santana B."/>
            <person name="Ovrebo C."/>
            <person name="Racz N."/>
            <person name="Riley R."/>
            <person name="Savchenko A."/>
            <person name="Shiryaev A."/>
            <person name="Soop K."/>
            <person name="Spirin V."/>
            <person name="Szebenyi C."/>
            <person name="Tomsovsky M."/>
            <person name="Tulloss R.E."/>
            <person name="Uehling J."/>
            <person name="Grigoriev I.V."/>
            <person name="Vagvolgyi C."/>
            <person name="Papp T."/>
            <person name="Martin F.M."/>
            <person name="Miettinen O."/>
            <person name="Hibbett D.S."/>
            <person name="Nagy L.G."/>
        </authorList>
    </citation>
    <scope>NUCLEOTIDE SEQUENCE [LARGE SCALE GENOMIC DNA]</scope>
    <source>
        <strain evidence="2 3">FP101781</strain>
    </source>
</reference>
<dbReference type="EMBL" id="QPFP01000034">
    <property type="protein sequence ID" value="TEB28132.1"/>
    <property type="molecule type" value="Genomic_DNA"/>
</dbReference>
<gene>
    <name evidence="2" type="ORF">FA13DRAFT_814765</name>
</gene>
<sequence>MKEGSSLASSGSWLLHHIGASREIFSRRQFVFARLSMYESTHVLPSLCDRCRSKNLGWSCEVRTPNFIILHLARQLTMRMDDPFVIELVQTNDRVERVLWLGRSWFGSKESMSGGQGDSREARGEEKEDEDEWEYESSEGGSVHSIPRRVSY</sequence>
<protein>
    <submittedName>
        <fullName evidence="2">Uncharacterized protein</fullName>
    </submittedName>
</protein>
<proteinExistence type="predicted"/>
<dbReference type="AlphaFoldDB" id="A0A4Y7T3E3"/>